<feature type="domain" description="EF-hand" evidence="3">
    <location>
        <begin position="42"/>
        <end position="77"/>
    </location>
</feature>
<dbReference type="GO" id="GO:0006897">
    <property type="term" value="P:endocytosis"/>
    <property type="evidence" value="ECO:0007669"/>
    <property type="project" value="TreeGrafter"/>
</dbReference>
<evidence type="ECO:0000313" key="4">
    <source>
        <dbReference type="EMBL" id="PVV03611.1"/>
    </source>
</evidence>
<feature type="region of interest" description="Disordered" evidence="1">
    <location>
        <begin position="600"/>
        <end position="631"/>
    </location>
</feature>
<dbReference type="PANTHER" id="PTHR11216">
    <property type="entry name" value="EH DOMAIN"/>
    <property type="match status" value="1"/>
</dbReference>
<feature type="compositionally biased region" description="Basic and acidic residues" evidence="1">
    <location>
        <begin position="601"/>
        <end position="612"/>
    </location>
</feature>
<evidence type="ECO:0000259" key="2">
    <source>
        <dbReference type="PROSITE" id="PS50031"/>
    </source>
</evidence>
<evidence type="ECO:0000313" key="5">
    <source>
        <dbReference type="Proteomes" id="UP000245609"/>
    </source>
</evidence>
<dbReference type="GO" id="GO:0016197">
    <property type="term" value="P:endosomal transport"/>
    <property type="evidence" value="ECO:0007669"/>
    <property type="project" value="TreeGrafter"/>
</dbReference>
<dbReference type="PROSITE" id="PS50222">
    <property type="entry name" value="EF_HAND_2"/>
    <property type="match status" value="2"/>
</dbReference>
<feature type="region of interest" description="Disordered" evidence="1">
    <location>
        <begin position="474"/>
        <end position="495"/>
    </location>
</feature>
<accession>A0A2T9ZGB5</accession>
<feature type="region of interest" description="Disordered" evidence="1">
    <location>
        <begin position="284"/>
        <end position="352"/>
    </location>
</feature>
<feature type="compositionally biased region" description="Polar residues" evidence="1">
    <location>
        <begin position="438"/>
        <end position="457"/>
    </location>
</feature>
<dbReference type="GO" id="GO:0005737">
    <property type="term" value="C:cytoplasm"/>
    <property type="evidence" value="ECO:0007669"/>
    <property type="project" value="TreeGrafter"/>
</dbReference>
<dbReference type="PANTHER" id="PTHR11216:SF170">
    <property type="entry name" value="DYNAMIN ASSOCIATED PROTEIN 160, ISOFORM D"/>
    <property type="match status" value="1"/>
</dbReference>
<feature type="compositionally biased region" description="Low complexity" evidence="1">
    <location>
        <begin position="290"/>
        <end position="309"/>
    </location>
</feature>
<feature type="domain" description="EH" evidence="2">
    <location>
        <begin position="180"/>
        <end position="269"/>
    </location>
</feature>
<reference evidence="4 5" key="1">
    <citation type="journal article" date="2018" name="MBio">
        <title>Comparative Genomics Reveals the Core Gene Toolbox for the Fungus-Insect Symbiosis.</title>
        <authorList>
            <person name="Wang Y."/>
            <person name="Stata M."/>
            <person name="Wang W."/>
            <person name="Stajich J.E."/>
            <person name="White M.M."/>
            <person name="Moncalvo J.M."/>
        </authorList>
    </citation>
    <scope>NUCLEOTIDE SEQUENCE [LARGE SCALE GENOMIC DNA]</scope>
    <source>
        <strain evidence="4 5">SC-DP-2</strain>
    </source>
</reference>
<dbReference type="SMART" id="SM00054">
    <property type="entry name" value="EFh"/>
    <property type="match status" value="2"/>
</dbReference>
<dbReference type="EMBL" id="MBFS01000211">
    <property type="protein sequence ID" value="PVV03611.1"/>
    <property type="molecule type" value="Genomic_DNA"/>
</dbReference>
<feature type="compositionally biased region" description="Polar residues" evidence="1">
    <location>
        <begin position="482"/>
        <end position="495"/>
    </location>
</feature>
<feature type="region of interest" description="Disordered" evidence="1">
    <location>
        <begin position="654"/>
        <end position="679"/>
    </location>
</feature>
<proteinExistence type="predicted"/>
<dbReference type="SMART" id="SM00027">
    <property type="entry name" value="EH"/>
    <property type="match status" value="2"/>
</dbReference>
<feature type="compositionally biased region" description="Low complexity" evidence="1">
    <location>
        <begin position="664"/>
        <end position="678"/>
    </location>
</feature>
<feature type="region of interest" description="Disordered" evidence="1">
    <location>
        <begin position="438"/>
        <end position="460"/>
    </location>
</feature>
<feature type="domain" description="EH" evidence="2">
    <location>
        <begin position="9"/>
        <end position="98"/>
    </location>
</feature>
<feature type="compositionally biased region" description="Polar residues" evidence="1">
    <location>
        <begin position="614"/>
        <end position="625"/>
    </location>
</feature>
<dbReference type="GO" id="GO:0005509">
    <property type="term" value="F:calcium ion binding"/>
    <property type="evidence" value="ECO:0007669"/>
    <property type="project" value="InterPro"/>
</dbReference>
<feature type="compositionally biased region" description="Low complexity" evidence="1">
    <location>
        <begin position="752"/>
        <end position="767"/>
    </location>
</feature>
<comment type="caution">
    <text evidence="4">The sequence shown here is derived from an EMBL/GenBank/DDBJ whole genome shotgun (WGS) entry which is preliminary data.</text>
</comment>
<dbReference type="SUPFAM" id="SSF47473">
    <property type="entry name" value="EF-hand"/>
    <property type="match status" value="2"/>
</dbReference>
<dbReference type="OrthoDB" id="1716625at2759"/>
<evidence type="ECO:0000259" key="3">
    <source>
        <dbReference type="PROSITE" id="PS50222"/>
    </source>
</evidence>
<feature type="compositionally biased region" description="Polar residues" evidence="1">
    <location>
        <begin position="327"/>
        <end position="352"/>
    </location>
</feature>
<dbReference type="AlphaFoldDB" id="A0A2T9ZGB5"/>
<protein>
    <recommendedName>
        <fullName evidence="6">Actin cytoskeleton-regulatory complex protein pan1</fullName>
    </recommendedName>
</protein>
<dbReference type="InterPro" id="IPR011992">
    <property type="entry name" value="EF-hand-dom_pair"/>
</dbReference>
<keyword evidence="5" id="KW-1185">Reference proteome</keyword>
<feature type="compositionally biased region" description="Polar residues" evidence="1">
    <location>
        <begin position="816"/>
        <end position="847"/>
    </location>
</feature>
<feature type="domain" description="EF-hand" evidence="3">
    <location>
        <begin position="213"/>
        <end position="248"/>
    </location>
</feature>
<name>A0A2T9ZGB5_9FUNG</name>
<dbReference type="InterPro" id="IPR000261">
    <property type="entry name" value="EH_dom"/>
</dbReference>
<dbReference type="InterPro" id="IPR002048">
    <property type="entry name" value="EF_hand_dom"/>
</dbReference>
<dbReference type="PROSITE" id="PS50031">
    <property type="entry name" value="EH"/>
    <property type="match status" value="2"/>
</dbReference>
<gene>
    <name evidence="4" type="ORF">BB560_001901</name>
</gene>
<feature type="compositionally biased region" description="Acidic residues" evidence="1">
    <location>
        <begin position="725"/>
        <end position="734"/>
    </location>
</feature>
<dbReference type="Pfam" id="PF12763">
    <property type="entry name" value="EH"/>
    <property type="match status" value="2"/>
</dbReference>
<feature type="compositionally biased region" description="Polar residues" evidence="1">
    <location>
        <begin position="768"/>
        <end position="808"/>
    </location>
</feature>
<feature type="compositionally biased region" description="Low complexity" evidence="1">
    <location>
        <begin position="878"/>
        <end position="888"/>
    </location>
</feature>
<evidence type="ECO:0000256" key="1">
    <source>
        <dbReference type="SAM" id="MobiDB-lite"/>
    </source>
</evidence>
<evidence type="ECO:0008006" key="6">
    <source>
        <dbReference type="Google" id="ProtNLM"/>
    </source>
</evidence>
<sequence>MARELSQVEYNVYSDTFDKVSLPGSHYVQGDAAREVLMKSGLPTQTLFKIWNLADVDKRGELSKDQFILALHLARTAMETGQLPDTLPVSLLNKFNPRANTLPRRYTDSESKLLTQTSLNPPLDPSFEIDSLSQDFEKRFPSFGPINEPTPVTKATPSVVSSPAFDLNSTPSIWKISETQRKLYTDQYKLLDPSNVGYISGESVRTSFLSYSVPVSELSQIWKLVDTRKDGNLNKEDFISALHILKMRLQGASIPSSLPKELSQTLDRLLDASIPRIKQDLMNTNLPSATSQPNNTQNRTTSNSQSTASKYAFDNDIVKSSKRYVSDQRSSSSHPQTSNKTSSITTDVSGNLSSQTNSITNLQIDLLSQIKNIALDTWDLDEFAYRQEHDSNPHTPRPSTDSLFLKRQKLVVKAFSLLLLLNNLKSKYSSKIALKQSQLNSSANQTKDSPSLKNQDTASKAAARIAARMKALTGDDYDPNLGSPSQGQSPAIDSPQNEIATHKKNIELLSNQISDIKESLVSLGLGSIFDSKEIIHLTSIPNLDSINIPESQISSLIADLKTIKGKHIKDSDIVPEIPASHQSSFVSKDQKSEFESTFELNNRDLHESKEPSAKLNTPSSISSNPQEDKSQRLKRLAELKFKERQRALGLIIDDDEDSYTSGPNNNANNTNNIASTSSKDIQTIIPSDHNVEKSPFGYESPFSAVAKSPTQITRPLSSTTKDDYSSDDSDELEDPFSPNNNKPDHPDHENIFSSFESQSESVFQTSSNQGLSPNQPNTYEVQNIPTTPFQPSNSLSPEPTTAKTNPFLKNSPVPKTESTTSTNPVDLSSSTNPQSPSNDQFQSTAATIYSKLFGSPNDTDSNRFKGSLEYDIDESDSSESSFDFDVAK</sequence>
<dbReference type="CDD" id="cd00052">
    <property type="entry name" value="EH"/>
    <property type="match status" value="2"/>
</dbReference>
<dbReference type="STRING" id="133381.A0A2T9ZGB5"/>
<dbReference type="GO" id="GO:0005886">
    <property type="term" value="C:plasma membrane"/>
    <property type="evidence" value="ECO:0007669"/>
    <property type="project" value="TreeGrafter"/>
</dbReference>
<dbReference type="Gene3D" id="1.10.238.10">
    <property type="entry name" value="EF-hand"/>
    <property type="match status" value="2"/>
</dbReference>
<dbReference type="Proteomes" id="UP000245609">
    <property type="component" value="Unassembled WGS sequence"/>
</dbReference>
<organism evidence="4 5">
    <name type="scientific">Smittium megazygosporum</name>
    <dbReference type="NCBI Taxonomy" id="133381"/>
    <lineage>
        <taxon>Eukaryota</taxon>
        <taxon>Fungi</taxon>
        <taxon>Fungi incertae sedis</taxon>
        <taxon>Zoopagomycota</taxon>
        <taxon>Kickxellomycotina</taxon>
        <taxon>Harpellomycetes</taxon>
        <taxon>Harpellales</taxon>
        <taxon>Legeriomycetaceae</taxon>
        <taxon>Smittium</taxon>
    </lineage>
</organism>
<feature type="region of interest" description="Disordered" evidence="1">
    <location>
        <begin position="705"/>
        <end position="888"/>
    </location>
</feature>